<comment type="caution">
    <text evidence="2">The sequence shown here is derived from an EMBL/GenBank/DDBJ whole genome shotgun (WGS) entry which is preliminary data.</text>
</comment>
<evidence type="ECO:0008006" key="4">
    <source>
        <dbReference type="Google" id="ProtNLM"/>
    </source>
</evidence>
<evidence type="ECO:0000256" key="1">
    <source>
        <dbReference type="SAM" id="Phobius"/>
    </source>
</evidence>
<reference evidence="2 3" key="1">
    <citation type="submission" date="2020-08" db="EMBL/GenBank/DDBJ databases">
        <title>Genomic Encyclopedia of Type Strains, Phase III (KMG-III): the genomes of soil and plant-associated and newly described type strains.</title>
        <authorList>
            <person name="Whitman W."/>
        </authorList>
    </citation>
    <scope>NUCLEOTIDE SEQUENCE [LARGE SCALE GENOMIC DNA]</scope>
    <source>
        <strain evidence="2 3">CECT 8305</strain>
    </source>
</reference>
<dbReference type="AlphaFoldDB" id="A0A7W9QHZ6"/>
<dbReference type="RefSeq" id="WP_184579871.1">
    <property type="nucleotide sequence ID" value="NZ_JACHJL010000032.1"/>
</dbReference>
<gene>
    <name evidence="2" type="ORF">FHS42_007146</name>
</gene>
<protein>
    <recommendedName>
        <fullName evidence="4">PH domain-containing protein</fullName>
    </recommendedName>
</protein>
<dbReference type="EMBL" id="JACHJL010000032">
    <property type="protein sequence ID" value="MBB5940048.1"/>
    <property type="molecule type" value="Genomic_DNA"/>
</dbReference>
<evidence type="ECO:0000313" key="2">
    <source>
        <dbReference type="EMBL" id="MBB5940048.1"/>
    </source>
</evidence>
<keyword evidence="1" id="KW-1133">Transmembrane helix</keyword>
<name>A0A7W9QHZ6_9ACTN</name>
<accession>A0A7W9QHZ6</accession>
<keyword evidence="3" id="KW-1185">Reference proteome</keyword>
<evidence type="ECO:0000313" key="3">
    <source>
        <dbReference type="Proteomes" id="UP000588098"/>
    </source>
</evidence>
<feature type="transmembrane region" description="Helical" evidence="1">
    <location>
        <begin position="70"/>
        <end position="90"/>
    </location>
</feature>
<dbReference type="Proteomes" id="UP000588098">
    <property type="component" value="Unassembled WGS sequence"/>
</dbReference>
<sequence length="184" mass="19881">MPLTFLTADREFDEAAAGFSPLPHEGQDREQWRRPYRPGPWRVGLAAVLLLLASFVLLSSMVIAMAGSMAGAGGCAVIAAIMIAIAVRLLRMGVWVSQHGLRQIGLMSTVTLSWPQVASIRTRQQPVKLLGLPRTVQGQALVITTARGDVLRTVITDHNSDFLGRGTAFERAADVIEAWAAEHA</sequence>
<keyword evidence="1" id="KW-0812">Transmembrane</keyword>
<organism evidence="2 3">
    <name type="scientific">Streptomyces zagrosensis</name>
    <dbReference type="NCBI Taxonomy" id="1042984"/>
    <lineage>
        <taxon>Bacteria</taxon>
        <taxon>Bacillati</taxon>
        <taxon>Actinomycetota</taxon>
        <taxon>Actinomycetes</taxon>
        <taxon>Kitasatosporales</taxon>
        <taxon>Streptomycetaceae</taxon>
        <taxon>Streptomyces</taxon>
    </lineage>
</organism>
<keyword evidence="1" id="KW-0472">Membrane</keyword>
<feature type="transmembrane region" description="Helical" evidence="1">
    <location>
        <begin position="43"/>
        <end position="64"/>
    </location>
</feature>
<proteinExistence type="predicted"/>